<sequence length="427" mass="49458">MESLSEEACDKIDQIFSKDKIALEVAGTSINEAFEIFYRNNKVTGIDGHHGYQNQADKQPLISSMEDILFKYLIWNQKPPKVRKTGVLPGFLKTQQSRQAGKVLTGVFDKCAHLYAYPNSRHECINCMFHSINTDMIISTISQTEVMVFFRKTDISATVDCIENKVCARIERRLPVDCYTHRMYHKFNPNVYPELSIFESLQLDERFCAVISHTAVNQNYCTTCVKRTSPTKTHELVSERYSVLLSSITENKGYGWHELERTLRECYGGAMTKCAKMQLVSEMICSEHKQYKESLQSGDRLCKDTREKLRMGKDEDLLWPPSNTVAHGNTIFDERAVLMVEFEARRPEMCIRCMVLRTEVFYFSVMSHHHKQFGYLWMTQNHKSILEYCLGELICTDLWHLKKSSNLVIRRSGLRPLCNGDLDLLFL</sequence>
<proteinExistence type="predicted"/>
<name>A0A024FW84_9STRA</name>
<dbReference type="AlphaFoldDB" id="A0A024FW84"/>
<accession>A0A024FW84</accession>
<reference evidence="1 2" key="1">
    <citation type="submission" date="2012-05" db="EMBL/GenBank/DDBJ databases">
        <title>Recombination and specialization in a pathogen metapopulation.</title>
        <authorList>
            <person name="Gardiner A."/>
            <person name="Kemen E."/>
            <person name="Schultz-Larsen T."/>
            <person name="MacLean D."/>
            <person name="Van Oosterhout C."/>
            <person name="Jones J.D.G."/>
        </authorList>
    </citation>
    <scope>NUCLEOTIDE SEQUENCE [LARGE SCALE GENOMIC DNA]</scope>
    <source>
        <strain evidence="1 2">Ac Nc2</strain>
    </source>
</reference>
<gene>
    <name evidence="1" type="ORF">BN9_128330</name>
</gene>
<organism evidence="1 2">
    <name type="scientific">Albugo candida</name>
    <dbReference type="NCBI Taxonomy" id="65357"/>
    <lineage>
        <taxon>Eukaryota</taxon>
        <taxon>Sar</taxon>
        <taxon>Stramenopiles</taxon>
        <taxon>Oomycota</taxon>
        <taxon>Peronosporomycetes</taxon>
        <taxon>Albuginales</taxon>
        <taxon>Albuginaceae</taxon>
        <taxon>Albugo</taxon>
    </lineage>
</organism>
<evidence type="ECO:0000313" key="2">
    <source>
        <dbReference type="Proteomes" id="UP000053237"/>
    </source>
</evidence>
<evidence type="ECO:0000313" key="1">
    <source>
        <dbReference type="EMBL" id="CCI11380.1"/>
    </source>
</evidence>
<keyword evidence="2" id="KW-1185">Reference proteome</keyword>
<dbReference type="Proteomes" id="UP000053237">
    <property type="component" value="Unassembled WGS sequence"/>
</dbReference>
<dbReference type="InParanoid" id="A0A024FW84"/>
<protein>
    <submittedName>
        <fullName evidence="1">Uncharacterized protein</fullName>
    </submittedName>
</protein>
<dbReference type="EMBL" id="CAIX01000983">
    <property type="protein sequence ID" value="CCI11380.1"/>
    <property type="molecule type" value="Genomic_DNA"/>
</dbReference>
<comment type="caution">
    <text evidence="1">The sequence shown here is derived from an EMBL/GenBank/DDBJ whole genome shotgun (WGS) entry which is preliminary data.</text>
</comment>